<evidence type="ECO:0000256" key="2">
    <source>
        <dbReference type="SAM" id="Phobius"/>
    </source>
</evidence>
<dbReference type="SUPFAM" id="SSF51905">
    <property type="entry name" value="FAD/NAD(P)-binding domain"/>
    <property type="match status" value="1"/>
</dbReference>
<evidence type="ECO:0000313" key="3">
    <source>
        <dbReference type="EMBL" id="ORY35873.1"/>
    </source>
</evidence>
<feature type="compositionally biased region" description="Pro residues" evidence="1">
    <location>
        <begin position="396"/>
        <end position="406"/>
    </location>
</feature>
<dbReference type="STRING" id="71784.A0A1Y2BM85"/>
<comment type="caution">
    <text evidence="3">The sequence shown here is derived from an EMBL/GenBank/DDBJ whole genome shotgun (WGS) entry which is preliminary data.</text>
</comment>
<accession>A0A1Y2BM85</accession>
<dbReference type="PANTHER" id="PTHR42923:SF17">
    <property type="entry name" value="AMINE OXIDASE DOMAIN-CONTAINING PROTEIN"/>
    <property type="match status" value="1"/>
</dbReference>
<feature type="compositionally biased region" description="Low complexity" evidence="1">
    <location>
        <begin position="381"/>
        <end position="395"/>
    </location>
</feature>
<proteinExistence type="predicted"/>
<dbReference type="EMBL" id="MCFC01000001">
    <property type="protein sequence ID" value="ORY35873.1"/>
    <property type="molecule type" value="Genomic_DNA"/>
</dbReference>
<name>A0A1Y2BM85_9TREE</name>
<dbReference type="Gene3D" id="3.50.50.60">
    <property type="entry name" value="FAD/NAD(P)-binding domain"/>
    <property type="match status" value="1"/>
</dbReference>
<dbReference type="InParanoid" id="A0A1Y2BM85"/>
<dbReference type="OrthoDB" id="1111734at2759"/>
<keyword evidence="4" id="KW-1185">Reference proteome</keyword>
<organism evidence="3 4">
    <name type="scientific">Naematelia encephala</name>
    <dbReference type="NCBI Taxonomy" id="71784"/>
    <lineage>
        <taxon>Eukaryota</taxon>
        <taxon>Fungi</taxon>
        <taxon>Dikarya</taxon>
        <taxon>Basidiomycota</taxon>
        <taxon>Agaricomycotina</taxon>
        <taxon>Tremellomycetes</taxon>
        <taxon>Tremellales</taxon>
        <taxon>Naemateliaceae</taxon>
        <taxon>Naematelia</taxon>
    </lineage>
</organism>
<feature type="transmembrane region" description="Helical" evidence="2">
    <location>
        <begin position="151"/>
        <end position="179"/>
    </location>
</feature>
<gene>
    <name evidence="3" type="ORF">BCR39DRAFT_512746</name>
</gene>
<dbReference type="GO" id="GO:0016491">
    <property type="term" value="F:oxidoreductase activity"/>
    <property type="evidence" value="ECO:0007669"/>
    <property type="project" value="TreeGrafter"/>
</dbReference>
<keyword evidence="2" id="KW-0812">Transmembrane</keyword>
<feature type="transmembrane region" description="Helical" evidence="2">
    <location>
        <begin position="12"/>
        <end position="31"/>
    </location>
</feature>
<evidence type="ECO:0008006" key="5">
    <source>
        <dbReference type="Google" id="ProtNLM"/>
    </source>
</evidence>
<feature type="compositionally biased region" description="Polar residues" evidence="1">
    <location>
        <begin position="432"/>
        <end position="443"/>
    </location>
</feature>
<dbReference type="AlphaFoldDB" id="A0A1Y2BM85"/>
<dbReference type="Proteomes" id="UP000193986">
    <property type="component" value="Unassembled WGS sequence"/>
</dbReference>
<evidence type="ECO:0000256" key="1">
    <source>
        <dbReference type="SAM" id="MobiDB-lite"/>
    </source>
</evidence>
<reference evidence="3 4" key="1">
    <citation type="submission" date="2016-07" db="EMBL/GenBank/DDBJ databases">
        <title>Pervasive Adenine N6-methylation of Active Genes in Fungi.</title>
        <authorList>
            <consortium name="DOE Joint Genome Institute"/>
            <person name="Mondo S.J."/>
            <person name="Dannebaum R.O."/>
            <person name="Kuo R.C."/>
            <person name="Labutti K."/>
            <person name="Haridas S."/>
            <person name="Kuo A."/>
            <person name="Salamov A."/>
            <person name="Ahrendt S.R."/>
            <person name="Lipzen A."/>
            <person name="Sullivan W."/>
            <person name="Andreopoulos W.B."/>
            <person name="Clum A."/>
            <person name="Lindquist E."/>
            <person name="Daum C."/>
            <person name="Ramamoorthy G.K."/>
            <person name="Gryganskyi A."/>
            <person name="Culley D."/>
            <person name="Magnuson J.K."/>
            <person name="James T.Y."/>
            <person name="O'Malley M.A."/>
            <person name="Stajich J.E."/>
            <person name="Spatafora J.W."/>
            <person name="Visel A."/>
            <person name="Grigoriev I.V."/>
        </authorList>
    </citation>
    <scope>NUCLEOTIDE SEQUENCE [LARGE SCALE GENOMIC DNA]</scope>
    <source>
        <strain evidence="3 4">68-887.2</strain>
    </source>
</reference>
<dbReference type="InterPro" id="IPR036188">
    <property type="entry name" value="FAD/NAD-bd_sf"/>
</dbReference>
<dbReference type="InterPro" id="IPR050464">
    <property type="entry name" value="Zeta_carotene_desat/Oxidored"/>
</dbReference>
<feature type="region of interest" description="Disordered" evidence="1">
    <location>
        <begin position="378"/>
        <end position="451"/>
    </location>
</feature>
<sequence>MVDSDGRERHALRVAVVGSGLAGLTTAYLLCREGCQVWLIEKSERIGFHSASVDVPLDILHEEEKGIEENRDKDKRKDKEVWTVDAPMRSFQGGYYPGLISLYRHLGLPVRKMYYTYSFSRSTRPGSTYFIHSGASGLSLPRLPSRAYTSLSTLIGAILDFISLAICQILLIIISFLSYHRLLPNLTLSDLLVHFSAIPLLGTVWTRFTHDLLLPIFGAVGTMTTSDVLDTPLSPILDYVHSTFGTPHYTLDKGFSARDVASLLVRPVLEQGKGHLLLGEEISSLRFMDKGTSGEIELSLASKGDRDRLCVDRVVLATQASVTRRLAGDLVHSLKGAEKARVQAMVQALGDVEYRETIVVTHRDQSVLPPPFDRQSINLVLPSLPSSSPFNTSPTTTPPPTSPPPQASLTPAQQTRQTSTPDHENENEISDTDSNTTLATPTDRTPLPLKGCPYFPPSPNAIYTMGTHMAVPPREGIEPVLQTTNPIVEIRDGILGISRFERALPLKHAKTTLKSLHPPISSKKRILFLAGSYAHPGIPLLEGCIGSAKRVVCDMLSLEPEGKVGNVNWDIGRGNLIGRAWRWRWRSRSNRIDIE</sequence>
<dbReference type="Pfam" id="PF13450">
    <property type="entry name" value="NAD_binding_8"/>
    <property type="match status" value="1"/>
</dbReference>
<evidence type="ECO:0000313" key="4">
    <source>
        <dbReference type="Proteomes" id="UP000193986"/>
    </source>
</evidence>
<protein>
    <recommendedName>
        <fullName evidence="5">Amine oxidase domain-containing protein</fullName>
    </recommendedName>
</protein>
<dbReference type="PANTHER" id="PTHR42923">
    <property type="entry name" value="PROTOPORPHYRINOGEN OXIDASE"/>
    <property type="match status" value="1"/>
</dbReference>
<keyword evidence="2" id="KW-0472">Membrane</keyword>
<keyword evidence="2" id="KW-1133">Transmembrane helix</keyword>